<evidence type="ECO:0000313" key="2">
    <source>
        <dbReference type="EMBL" id="KAJ1218937.1"/>
    </source>
</evidence>
<organism evidence="2 3">
    <name type="scientific">Pleurodeles waltl</name>
    <name type="common">Iberian ribbed newt</name>
    <dbReference type="NCBI Taxonomy" id="8319"/>
    <lineage>
        <taxon>Eukaryota</taxon>
        <taxon>Metazoa</taxon>
        <taxon>Chordata</taxon>
        <taxon>Craniata</taxon>
        <taxon>Vertebrata</taxon>
        <taxon>Euteleostomi</taxon>
        <taxon>Amphibia</taxon>
        <taxon>Batrachia</taxon>
        <taxon>Caudata</taxon>
        <taxon>Salamandroidea</taxon>
        <taxon>Salamandridae</taxon>
        <taxon>Pleurodelinae</taxon>
        <taxon>Pleurodeles</taxon>
    </lineage>
</organism>
<protein>
    <submittedName>
        <fullName evidence="2">Uncharacterized protein</fullName>
    </submittedName>
</protein>
<gene>
    <name evidence="2" type="ORF">NDU88_006508</name>
</gene>
<accession>A0AAV7X0Y0</accession>
<feature type="compositionally biased region" description="Polar residues" evidence="1">
    <location>
        <begin position="14"/>
        <end position="25"/>
    </location>
</feature>
<dbReference type="AlphaFoldDB" id="A0AAV7X0Y0"/>
<evidence type="ECO:0000313" key="3">
    <source>
        <dbReference type="Proteomes" id="UP001066276"/>
    </source>
</evidence>
<evidence type="ECO:0000256" key="1">
    <source>
        <dbReference type="SAM" id="MobiDB-lite"/>
    </source>
</evidence>
<proteinExistence type="predicted"/>
<feature type="compositionally biased region" description="Basic and acidic residues" evidence="1">
    <location>
        <begin position="26"/>
        <end position="106"/>
    </location>
</feature>
<sequence length="106" mass="11982">MQTGQTEACPCGTLESNTFWNTHTNQEVRKRDEDGGRGAEDSEGISERRTEEDEKIKEGRGDAERDERAEKGKRDAKAKRPDIVGLDGTEHLGETRQVQEREEPPK</sequence>
<reference evidence="2" key="1">
    <citation type="journal article" date="2022" name="bioRxiv">
        <title>Sequencing and chromosome-scale assembly of the giantPleurodeles waltlgenome.</title>
        <authorList>
            <person name="Brown T."/>
            <person name="Elewa A."/>
            <person name="Iarovenko S."/>
            <person name="Subramanian E."/>
            <person name="Araus A.J."/>
            <person name="Petzold A."/>
            <person name="Susuki M."/>
            <person name="Suzuki K.-i.T."/>
            <person name="Hayashi T."/>
            <person name="Toyoda A."/>
            <person name="Oliveira C."/>
            <person name="Osipova E."/>
            <person name="Leigh N.D."/>
            <person name="Simon A."/>
            <person name="Yun M.H."/>
        </authorList>
    </citation>
    <scope>NUCLEOTIDE SEQUENCE</scope>
    <source>
        <strain evidence="2">20211129_DDA</strain>
        <tissue evidence="2">Liver</tissue>
    </source>
</reference>
<dbReference type="EMBL" id="JANPWB010000001">
    <property type="protein sequence ID" value="KAJ1218937.1"/>
    <property type="molecule type" value="Genomic_DNA"/>
</dbReference>
<keyword evidence="3" id="KW-1185">Reference proteome</keyword>
<dbReference type="Proteomes" id="UP001066276">
    <property type="component" value="Chromosome 1_1"/>
</dbReference>
<feature type="region of interest" description="Disordered" evidence="1">
    <location>
        <begin position="1"/>
        <end position="106"/>
    </location>
</feature>
<name>A0AAV7X0Y0_PLEWA</name>
<comment type="caution">
    <text evidence="2">The sequence shown here is derived from an EMBL/GenBank/DDBJ whole genome shotgun (WGS) entry which is preliminary data.</text>
</comment>